<proteinExistence type="predicted"/>
<evidence type="ECO:0000313" key="2">
    <source>
        <dbReference type="EMBL" id="QHU01629.1"/>
    </source>
</evidence>
<reference evidence="2" key="1">
    <citation type="journal article" date="2020" name="Nature">
        <title>Giant virus diversity and host interactions through global metagenomics.</title>
        <authorList>
            <person name="Schulz F."/>
            <person name="Roux S."/>
            <person name="Paez-Espino D."/>
            <person name="Jungbluth S."/>
            <person name="Walsh D.A."/>
            <person name="Denef V.J."/>
            <person name="McMahon K.D."/>
            <person name="Konstantinidis K.T."/>
            <person name="Eloe-Fadrosh E.A."/>
            <person name="Kyrpides N.C."/>
            <person name="Woyke T."/>
        </authorList>
    </citation>
    <scope>NUCLEOTIDE SEQUENCE</scope>
    <source>
        <strain evidence="2">GVMAG-M-3300025874-2</strain>
    </source>
</reference>
<evidence type="ECO:0000256" key="1">
    <source>
        <dbReference type="SAM" id="Phobius"/>
    </source>
</evidence>
<name>A0A6C0J7K0_9ZZZZ</name>
<keyword evidence="1" id="KW-0812">Transmembrane</keyword>
<keyword evidence="1" id="KW-0472">Membrane</keyword>
<accession>A0A6C0J7K0</accession>
<protein>
    <submittedName>
        <fullName evidence="2">Uncharacterized protein</fullName>
    </submittedName>
</protein>
<keyword evidence="1" id="KW-1133">Transmembrane helix</keyword>
<dbReference type="AlphaFoldDB" id="A0A6C0J7K0"/>
<feature type="transmembrane region" description="Helical" evidence="1">
    <location>
        <begin position="5"/>
        <end position="27"/>
    </location>
</feature>
<organism evidence="2">
    <name type="scientific">viral metagenome</name>
    <dbReference type="NCBI Taxonomy" id="1070528"/>
    <lineage>
        <taxon>unclassified sequences</taxon>
        <taxon>metagenomes</taxon>
        <taxon>organismal metagenomes</taxon>
    </lineage>
</organism>
<feature type="transmembrane region" description="Helical" evidence="1">
    <location>
        <begin position="33"/>
        <end position="52"/>
    </location>
</feature>
<sequence length="76" mass="8611">MEKIIISIIISSLITFIMYLDSIAANYNRTKSYFVKLFIFSFIVCFGVNYFIKKGNLIKKSKLLGGGEVMTGLPTF</sequence>
<dbReference type="EMBL" id="MN740346">
    <property type="protein sequence ID" value="QHU01629.1"/>
    <property type="molecule type" value="Genomic_DNA"/>
</dbReference>